<dbReference type="InterPro" id="IPR007044">
    <property type="entry name" value="Cyclodeamin/CycHdrlase"/>
</dbReference>
<dbReference type="EMBL" id="PSPG01000021">
    <property type="protein sequence ID" value="PXF20797.1"/>
    <property type="molecule type" value="Genomic_DNA"/>
</dbReference>
<evidence type="ECO:0000313" key="2">
    <source>
        <dbReference type="EMBL" id="PXF20797.1"/>
    </source>
</evidence>
<gene>
    <name evidence="2" type="ORF">CXX69_06555</name>
</gene>
<organism evidence="2 3">
    <name type="scientific">Candidatus Thalassarchaeum betae</name>
    <dbReference type="NCBI Taxonomy" id="2599289"/>
    <lineage>
        <taxon>Archaea</taxon>
        <taxon>Methanobacteriati</taxon>
        <taxon>Thermoplasmatota</taxon>
        <taxon>Candidatus Poseidoniia</taxon>
        <taxon>Candidatus Poseidoniales</taxon>
        <taxon>Candidatus Thalassarchaeaceae</taxon>
        <taxon>Candidatus Thalassarchaeum</taxon>
    </lineage>
</organism>
<proteinExistence type="predicted"/>
<comment type="caution">
    <text evidence="2">The sequence shown here is derived from an EMBL/GenBank/DDBJ whole genome shotgun (WGS) entry which is preliminary data.</text>
</comment>
<evidence type="ECO:0000259" key="1">
    <source>
        <dbReference type="Pfam" id="PF04961"/>
    </source>
</evidence>
<reference evidence="2 3" key="1">
    <citation type="journal article" date="2015" name="Nat. Commun.">
        <title>Genomic and transcriptomic evidence for scavenging of diverse organic compounds by widespread deep-sea archaea.</title>
        <authorList>
            <person name="Li M."/>
            <person name="Baker B.J."/>
            <person name="Anantharaman K."/>
            <person name="Jain S."/>
            <person name="Breier J.A."/>
            <person name="Dick G.J."/>
        </authorList>
    </citation>
    <scope>NUCLEOTIDE SEQUENCE [LARGE SCALE GENOMIC DNA]</scope>
    <source>
        <strain evidence="2">Cayman_51_deep</strain>
    </source>
</reference>
<name>A0A2V3HNV4_9ARCH</name>
<accession>A0A2V3HNV4</accession>
<dbReference type="Gene3D" id="1.20.120.680">
    <property type="entry name" value="Formiminotetrahydrofolate cyclodeaminase monomer, up-and-down helical bundle"/>
    <property type="match status" value="1"/>
</dbReference>
<sequence length="128" mass="13954">MNDGYLKILQSISSSTPTPGGGAVAALSLAHAISLARMVARLTEGKEKWLTGHQAANTLLEKTDGQLELTLELARLDCEAFHRVMESYRLPKSTSSEIEFRRQSIHQANLGATESPLHASITSSCRYL</sequence>
<dbReference type="GO" id="GO:0003824">
    <property type="term" value="F:catalytic activity"/>
    <property type="evidence" value="ECO:0007669"/>
    <property type="project" value="InterPro"/>
</dbReference>
<dbReference type="AlphaFoldDB" id="A0A2V3HNV4"/>
<evidence type="ECO:0000313" key="3">
    <source>
        <dbReference type="Proteomes" id="UP000248161"/>
    </source>
</evidence>
<protein>
    <recommendedName>
        <fullName evidence="1">Cyclodeaminase/cyclohydrolase domain-containing protein</fullName>
    </recommendedName>
</protein>
<dbReference type="Pfam" id="PF04961">
    <property type="entry name" value="FTCD_C"/>
    <property type="match status" value="1"/>
</dbReference>
<dbReference type="InterPro" id="IPR036178">
    <property type="entry name" value="Formintransfe-cycloase-like_sf"/>
</dbReference>
<dbReference type="SUPFAM" id="SSF101262">
    <property type="entry name" value="Methenyltetrahydrofolate cyclohydrolase-like"/>
    <property type="match status" value="1"/>
</dbReference>
<dbReference type="Proteomes" id="UP000248161">
    <property type="component" value="Unassembled WGS sequence"/>
</dbReference>
<feature type="domain" description="Cyclodeaminase/cyclohydrolase" evidence="1">
    <location>
        <begin position="8"/>
        <end position="118"/>
    </location>
</feature>